<dbReference type="Proteomes" id="UP000823775">
    <property type="component" value="Unassembled WGS sequence"/>
</dbReference>
<keyword evidence="2" id="KW-1185">Reference proteome</keyword>
<comment type="caution">
    <text evidence="1">The sequence shown here is derived from an EMBL/GenBank/DDBJ whole genome shotgun (WGS) entry which is preliminary data.</text>
</comment>
<sequence length="57" mass="6440">SLLKKHLEETQFPRFPTWIEGDPVADIDSNIATTTNVESSDGSKSSRICQLESFHIY</sequence>
<organism evidence="1 2">
    <name type="scientific">Datura stramonium</name>
    <name type="common">Jimsonweed</name>
    <name type="synonym">Common thornapple</name>
    <dbReference type="NCBI Taxonomy" id="4076"/>
    <lineage>
        <taxon>Eukaryota</taxon>
        <taxon>Viridiplantae</taxon>
        <taxon>Streptophyta</taxon>
        <taxon>Embryophyta</taxon>
        <taxon>Tracheophyta</taxon>
        <taxon>Spermatophyta</taxon>
        <taxon>Magnoliopsida</taxon>
        <taxon>eudicotyledons</taxon>
        <taxon>Gunneridae</taxon>
        <taxon>Pentapetalae</taxon>
        <taxon>asterids</taxon>
        <taxon>lamiids</taxon>
        <taxon>Solanales</taxon>
        <taxon>Solanaceae</taxon>
        <taxon>Solanoideae</taxon>
        <taxon>Datureae</taxon>
        <taxon>Datura</taxon>
    </lineage>
</organism>
<evidence type="ECO:0000313" key="2">
    <source>
        <dbReference type="Proteomes" id="UP000823775"/>
    </source>
</evidence>
<proteinExistence type="predicted"/>
<feature type="non-terminal residue" evidence="1">
    <location>
        <position position="57"/>
    </location>
</feature>
<gene>
    <name evidence="1" type="ORF">HAX54_043481</name>
</gene>
<name>A0ABS8W4K3_DATST</name>
<reference evidence="1 2" key="1">
    <citation type="journal article" date="2021" name="BMC Genomics">
        <title>Datura genome reveals duplications of psychoactive alkaloid biosynthetic genes and high mutation rate following tissue culture.</title>
        <authorList>
            <person name="Rajewski A."/>
            <person name="Carter-House D."/>
            <person name="Stajich J."/>
            <person name="Litt A."/>
        </authorList>
    </citation>
    <scope>NUCLEOTIDE SEQUENCE [LARGE SCALE GENOMIC DNA]</scope>
    <source>
        <strain evidence="1">AR-01</strain>
    </source>
</reference>
<dbReference type="EMBL" id="JACEIK010006510">
    <property type="protein sequence ID" value="MCE2055816.1"/>
    <property type="molecule type" value="Genomic_DNA"/>
</dbReference>
<evidence type="ECO:0000313" key="1">
    <source>
        <dbReference type="EMBL" id="MCE2055816.1"/>
    </source>
</evidence>
<protein>
    <submittedName>
        <fullName evidence="1">Uncharacterized protein</fullName>
    </submittedName>
</protein>
<feature type="non-terminal residue" evidence="1">
    <location>
        <position position="1"/>
    </location>
</feature>
<accession>A0ABS8W4K3</accession>